<gene>
    <name evidence="2" type="ORF">UPYG_G00330230</name>
</gene>
<feature type="compositionally biased region" description="Gly residues" evidence="1">
    <location>
        <begin position="223"/>
        <end position="233"/>
    </location>
</feature>
<dbReference type="AlphaFoldDB" id="A0ABD0WQI8"/>
<dbReference type="Proteomes" id="UP001557470">
    <property type="component" value="Unassembled WGS sequence"/>
</dbReference>
<proteinExistence type="predicted"/>
<comment type="caution">
    <text evidence="2">The sequence shown here is derived from an EMBL/GenBank/DDBJ whole genome shotgun (WGS) entry which is preliminary data.</text>
</comment>
<reference evidence="2 3" key="1">
    <citation type="submission" date="2024-06" db="EMBL/GenBank/DDBJ databases">
        <authorList>
            <person name="Pan Q."/>
            <person name="Wen M."/>
            <person name="Jouanno E."/>
            <person name="Zahm M."/>
            <person name="Klopp C."/>
            <person name="Cabau C."/>
            <person name="Louis A."/>
            <person name="Berthelot C."/>
            <person name="Parey E."/>
            <person name="Roest Crollius H."/>
            <person name="Montfort J."/>
            <person name="Robinson-Rechavi M."/>
            <person name="Bouchez O."/>
            <person name="Lampietro C."/>
            <person name="Lopez Roques C."/>
            <person name="Donnadieu C."/>
            <person name="Postlethwait J."/>
            <person name="Bobe J."/>
            <person name="Verreycken H."/>
            <person name="Guiguen Y."/>
        </authorList>
    </citation>
    <scope>NUCLEOTIDE SEQUENCE [LARGE SCALE GENOMIC DNA]</scope>
    <source>
        <strain evidence="2">Up_M1</strain>
        <tissue evidence="2">Testis</tissue>
    </source>
</reference>
<feature type="region of interest" description="Disordered" evidence="1">
    <location>
        <begin position="91"/>
        <end position="115"/>
    </location>
</feature>
<sequence>MTCERSAFRPPHDVELGICVLWLKMSRDSDKACGLRSPDSRTSCVFQAADESDEIPGLEEDSVLEMLSYSKFSDLEAWLCMPATLLPRALKSSHSSPSHLTPCPLTGRTDPPSSPLEEAIFLTPSLGQKTLSVAKPLAPIVTSAPCDPIPITATMTSVISTGDSASQGGVCVRKRRRLAASPGGLRWNSSGLVQRDFDRTESSPVSSARASAWGRSLPMGNTAAGGGGNSTEF</sequence>
<protein>
    <submittedName>
        <fullName evidence="2">Uncharacterized protein</fullName>
    </submittedName>
</protein>
<accession>A0ABD0WQI8</accession>
<feature type="region of interest" description="Disordered" evidence="1">
    <location>
        <begin position="197"/>
        <end position="233"/>
    </location>
</feature>
<dbReference type="EMBL" id="JAGEUA010000010">
    <property type="protein sequence ID" value="KAL0964873.1"/>
    <property type="molecule type" value="Genomic_DNA"/>
</dbReference>
<name>A0ABD0WQI8_UMBPY</name>
<evidence type="ECO:0000313" key="3">
    <source>
        <dbReference type="Proteomes" id="UP001557470"/>
    </source>
</evidence>
<organism evidence="2 3">
    <name type="scientific">Umbra pygmaea</name>
    <name type="common">Eastern mudminnow</name>
    <dbReference type="NCBI Taxonomy" id="75934"/>
    <lineage>
        <taxon>Eukaryota</taxon>
        <taxon>Metazoa</taxon>
        <taxon>Chordata</taxon>
        <taxon>Craniata</taxon>
        <taxon>Vertebrata</taxon>
        <taxon>Euteleostomi</taxon>
        <taxon>Actinopterygii</taxon>
        <taxon>Neopterygii</taxon>
        <taxon>Teleostei</taxon>
        <taxon>Protacanthopterygii</taxon>
        <taxon>Esociformes</taxon>
        <taxon>Umbridae</taxon>
        <taxon>Umbra</taxon>
    </lineage>
</organism>
<evidence type="ECO:0000256" key="1">
    <source>
        <dbReference type="SAM" id="MobiDB-lite"/>
    </source>
</evidence>
<evidence type="ECO:0000313" key="2">
    <source>
        <dbReference type="EMBL" id="KAL0964873.1"/>
    </source>
</evidence>
<keyword evidence="3" id="KW-1185">Reference proteome</keyword>